<reference evidence="12" key="2">
    <citation type="journal article" date="2007" name="Science">
        <title>Draft genome sequence of the sexually transmitted pathogen Trichomonas vaginalis.</title>
        <authorList>
            <person name="Carlton J.M."/>
            <person name="Hirt R.P."/>
            <person name="Silva J.C."/>
            <person name="Delcher A.L."/>
            <person name="Schatz M."/>
            <person name="Zhao Q."/>
            <person name="Wortman J.R."/>
            <person name="Bidwell S.L."/>
            <person name="Alsmark U.C.M."/>
            <person name="Besteiro S."/>
            <person name="Sicheritz-Ponten T."/>
            <person name="Noel C.J."/>
            <person name="Dacks J.B."/>
            <person name="Foster P.G."/>
            <person name="Simillion C."/>
            <person name="Van de Peer Y."/>
            <person name="Miranda-Saavedra D."/>
            <person name="Barton G.J."/>
            <person name="Westrop G.D."/>
            <person name="Mueller S."/>
            <person name="Dessi D."/>
            <person name="Fiori P.L."/>
            <person name="Ren Q."/>
            <person name="Paulsen I."/>
            <person name="Zhang H."/>
            <person name="Bastida-Corcuera F.D."/>
            <person name="Simoes-Barbosa A."/>
            <person name="Brown M.T."/>
            <person name="Hayes R.D."/>
            <person name="Mukherjee M."/>
            <person name="Okumura C.Y."/>
            <person name="Schneider R."/>
            <person name="Smith A.J."/>
            <person name="Vanacova S."/>
            <person name="Villalvazo M."/>
            <person name="Haas B.J."/>
            <person name="Pertea M."/>
            <person name="Feldblyum T.V."/>
            <person name="Utterback T.R."/>
            <person name="Shu C.L."/>
            <person name="Osoegawa K."/>
            <person name="de Jong P.J."/>
            <person name="Hrdy I."/>
            <person name="Horvathova L."/>
            <person name="Zubacova Z."/>
            <person name="Dolezal P."/>
            <person name="Malik S.B."/>
            <person name="Logsdon J.M. Jr."/>
            <person name="Henze K."/>
            <person name="Gupta A."/>
            <person name="Wang C.C."/>
            <person name="Dunne R.L."/>
            <person name="Upcroft J.A."/>
            <person name="Upcroft P."/>
            <person name="White O."/>
            <person name="Salzberg S.L."/>
            <person name="Tang P."/>
            <person name="Chiu C.-H."/>
            <person name="Lee Y.-S."/>
            <person name="Embley T.M."/>
            <person name="Coombs G.H."/>
            <person name="Mottram J.C."/>
            <person name="Tachezy J."/>
            <person name="Fraser-Liggett C.M."/>
            <person name="Johnson P.J."/>
        </authorList>
    </citation>
    <scope>NUCLEOTIDE SEQUENCE [LARGE SCALE GENOMIC DNA]</scope>
    <source>
        <strain evidence="12">G3</strain>
    </source>
</reference>
<evidence type="ECO:0000256" key="5">
    <source>
        <dbReference type="ARBA" id="ARBA00022741"/>
    </source>
</evidence>
<sequence length="379" mass="42577">MTAGLCASDFQRCQMIGKGNFGLVFKAIYKKTGQTVAIKEIDLEESDDDLTEIQREIDMLRACESPFVIRYEGCVLVGSKLWIVMEYMGAGSVRDLILIRKMPETAIAIVLNQILQGLDFLHRGRKVHRDIKAANILLSNEGDVKLADFGVASSLESRCRAFTFVGTPFWMAPEVITEGGYDEKCDLWSLGITAIEIATGSPPLAELHPQRVLILIPQNAPPQLQGDFSPQFKDFVEKCLIKDPAIRPSARDLLNHPFVKNAKKRDALIQYIDNVRPFRVAMSGDSEEEAEEYEEESVESDWQFDTVMAVRPVTKNNGNEYLEILENSILQISREDRFSNVNEPLVKLGGLFVSCNSQNPKFCEDFVQALVSESMKQQV</sequence>
<evidence type="ECO:0000256" key="10">
    <source>
        <dbReference type="PROSITE-ProRule" id="PRU10141"/>
    </source>
</evidence>
<dbReference type="PROSITE" id="PS00107">
    <property type="entry name" value="PROTEIN_KINASE_ATP"/>
    <property type="match status" value="1"/>
</dbReference>
<dbReference type="InterPro" id="IPR017441">
    <property type="entry name" value="Protein_kinase_ATP_BS"/>
</dbReference>
<evidence type="ECO:0000256" key="8">
    <source>
        <dbReference type="ARBA" id="ARBA00047899"/>
    </source>
</evidence>
<dbReference type="STRING" id="5722.A2E5C4"/>
<dbReference type="AlphaFoldDB" id="A2E5C4"/>
<dbReference type="GO" id="GO:0005524">
    <property type="term" value="F:ATP binding"/>
    <property type="evidence" value="ECO:0007669"/>
    <property type="project" value="UniProtKB-UniRule"/>
</dbReference>
<comment type="similarity">
    <text evidence="1">Belongs to the protein kinase superfamily. STE Ser/Thr protein kinase family. STE20 subfamily.</text>
</comment>
<evidence type="ECO:0000256" key="3">
    <source>
        <dbReference type="ARBA" id="ARBA00022527"/>
    </source>
</evidence>
<protein>
    <recommendedName>
        <fullName evidence="2">non-specific serine/threonine protein kinase</fullName>
        <ecNumber evidence="2">2.7.11.1</ecNumber>
    </recommendedName>
</protein>
<dbReference type="SMART" id="SM00220">
    <property type="entry name" value="S_TKc"/>
    <property type="match status" value="1"/>
</dbReference>
<dbReference type="SUPFAM" id="SSF56112">
    <property type="entry name" value="Protein kinase-like (PK-like)"/>
    <property type="match status" value="1"/>
</dbReference>
<evidence type="ECO:0000256" key="7">
    <source>
        <dbReference type="ARBA" id="ARBA00022840"/>
    </source>
</evidence>
<dbReference type="RefSeq" id="XP_001324427.1">
    <property type="nucleotide sequence ID" value="XM_001324392.1"/>
</dbReference>
<evidence type="ECO:0000256" key="1">
    <source>
        <dbReference type="ARBA" id="ARBA00008874"/>
    </source>
</evidence>
<comment type="catalytic activity">
    <reaction evidence="8">
        <text>L-threonyl-[protein] + ATP = O-phospho-L-threonyl-[protein] + ADP + H(+)</text>
        <dbReference type="Rhea" id="RHEA:46608"/>
        <dbReference type="Rhea" id="RHEA-COMP:11060"/>
        <dbReference type="Rhea" id="RHEA-COMP:11605"/>
        <dbReference type="ChEBI" id="CHEBI:15378"/>
        <dbReference type="ChEBI" id="CHEBI:30013"/>
        <dbReference type="ChEBI" id="CHEBI:30616"/>
        <dbReference type="ChEBI" id="CHEBI:61977"/>
        <dbReference type="ChEBI" id="CHEBI:456216"/>
        <dbReference type="EC" id="2.7.11.1"/>
    </reaction>
</comment>
<evidence type="ECO:0000256" key="2">
    <source>
        <dbReference type="ARBA" id="ARBA00012513"/>
    </source>
</evidence>
<dbReference type="PROSITE" id="PS50011">
    <property type="entry name" value="PROTEIN_KINASE_DOM"/>
    <property type="match status" value="1"/>
</dbReference>
<feature type="binding site" evidence="10">
    <location>
        <position position="39"/>
    </location>
    <ligand>
        <name>ATP</name>
        <dbReference type="ChEBI" id="CHEBI:30616"/>
    </ligand>
</feature>
<dbReference type="InterPro" id="IPR000719">
    <property type="entry name" value="Prot_kinase_dom"/>
</dbReference>
<dbReference type="OrthoDB" id="8693905at2759"/>
<evidence type="ECO:0000256" key="4">
    <source>
        <dbReference type="ARBA" id="ARBA00022679"/>
    </source>
</evidence>
<evidence type="ECO:0000313" key="12">
    <source>
        <dbReference type="EMBL" id="EAY12204.1"/>
    </source>
</evidence>
<dbReference type="InterPro" id="IPR011009">
    <property type="entry name" value="Kinase-like_dom_sf"/>
</dbReference>
<dbReference type="EC" id="2.7.11.1" evidence="2"/>
<gene>
    <name evidence="12" type="ORF">TVAG_004100</name>
</gene>
<dbReference type="InParanoid" id="A2E5C4"/>
<dbReference type="GO" id="GO:0005737">
    <property type="term" value="C:cytoplasm"/>
    <property type="evidence" value="ECO:0000318"/>
    <property type="project" value="GO_Central"/>
</dbReference>
<comment type="catalytic activity">
    <reaction evidence="9">
        <text>L-seryl-[protein] + ATP = O-phospho-L-seryl-[protein] + ADP + H(+)</text>
        <dbReference type="Rhea" id="RHEA:17989"/>
        <dbReference type="Rhea" id="RHEA-COMP:9863"/>
        <dbReference type="Rhea" id="RHEA-COMP:11604"/>
        <dbReference type="ChEBI" id="CHEBI:15378"/>
        <dbReference type="ChEBI" id="CHEBI:29999"/>
        <dbReference type="ChEBI" id="CHEBI:30616"/>
        <dbReference type="ChEBI" id="CHEBI:83421"/>
        <dbReference type="ChEBI" id="CHEBI:456216"/>
        <dbReference type="EC" id="2.7.11.1"/>
    </reaction>
</comment>
<name>A2E5C4_TRIV3</name>
<keyword evidence="4" id="KW-0808">Transferase</keyword>
<proteinExistence type="inferred from homology"/>
<dbReference type="GO" id="GO:0035556">
    <property type="term" value="P:intracellular signal transduction"/>
    <property type="evidence" value="ECO:0000318"/>
    <property type="project" value="GO_Central"/>
</dbReference>
<keyword evidence="6 12" id="KW-0418">Kinase</keyword>
<keyword evidence="13" id="KW-1185">Reference proteome</keyword>
<dbReference type="VEuPathDB" id="TrichDB:TVAGG3_0475890"/>
<dbReference type="FunFam" id="1.10.510.10:FF:000499">
    <property type="entry name" value="Serine/threonine-protein kinase KIC1"/>
    <property type="match status" value="1"/>
</dbReference>
<dbReference type="eggNOG" id="KOG0201">
    <property type="taxonomic scope" value="Eukaryota"/>
</dbReference>
<dbReference type="Gene3D" id="1.10.510.10">
    <property type="entry name" value="Transferase(Phosphotransferase) domain 1"/>
    <property type="match status" value="1"/>
</dbReference>
<dbReference type="OMA" id="YYGCFLD"/>
<dbReference type="FunCoup" id="A2E5C4">
    <property type="interactions" value="514"/>
</dbReference>
<dbReference type="Pfam" id="PF00069">
    <property type="entry name" value="Pkinase"/>
    <property type="match status" value="1"/>
</dbReference>
<dbReference type="InterPro" id="IPR050629">
    <property type="entry name" value="STE20/SPS1-PAK"/>
</dbReference>
<dbReference type="CDD" id="cd06609">
    <property type="entry name" value="STKc_MST3_like"/>
    <property type="match status" value="1"/>
</dbReference>
<evidence type="ECO:0000259" key="11">
    <source>
        <dbReference type="PROSITE" id="PS50011"/>
    </source>
</evidence>
<dbReference type="SMR" id="A2E5C4"/>
<evidence type="ECO:0000256" key="9">
    <source>
        <dbReference type="ARBA" id="ARBA00048679"/>
    </source>
</evidence>
<keyword evidence="7 10" id="KW-0067">ATP-binding</keyword>
<dbReference type="Proteomes" id="UP000001542">
    <property type="component" value="Unassembled WGS sequence"/>
</dbReference>
<keyword evidence="5 10" id="KW-0547">Nucleotide-binding</keyword>
<dbReference type="PANTHER" id="PTHR48012:SF10">
    <property type="entry name" value="FI20177P1"/>
    <property type="match status" value="1"/>
</dbReference>
<keyword evidence="3" id="KW-0723">Serine/threonine-protein kinase</keyword>
<dbReference type="VEuPathDB" id="TrichDB:TVAG_004100"/>
<reference evidence="12" key="1">
    <citation type="submission" date="2006-10" db="EMBL/GenBank/DDBJ databases">
        <authorList>
            <person name="Amadeo P."/>
            <person name="Zhao Q."/>
            <person name="Wortman J."/>
            <person name="Fraser-Liggett C."/>
            <person name="Carlton J."/>
        </authorList>
    </citation>
    <scope>NUCLEOTIDE SEQUENCE</scope>
    <source>
        <strain evidence="12">G3</strain>
    </source>
</reference>
<accession>A2E5C4</accession>
<organism evidence="12 13">
    <name type="scientific">Trichomonas vaginalis (strain ATCC PRA-98 / G3)</name>
    <dbReference type="NCBI Taxonomy" id="412133"/>
    <lineage>
        <taxon>Eukaryota</taxon>
        <taxon>Metamonada</taxon>
        <taxon>Parabasalia</taxon>
        <taxon>Trichomonadida</taxon>
        <taxon>Trichomonadidae</taxon>
        <taxon>Trichomonas</taxon>
    </lineage>
</organism>
<dbReference type="KEGG" id="tva:4770166"/>
<dbReference type="PANTHER" id="PTHR48012">
    <property type="entry name" value="STERILE20-LIKE KINASE, ISOFORM B-RELATED"/>
    <property type="match status" value="1"/>
</dbReference>
<dbReference type="GO" id="GO:0004674">
    <property type="term" value="F:protein serine/threonine kinase activity"/>
    <property type="evidence" value="ECO:0000318"/>
    <property type="project" value="GO_Central"/>
</dbReference>
<feature type="domain" description="Protein kinase" evidence="11">
    <location>
        <begin position="10"/>
        <end position="259"/>
    </location>
</feature>
<evidence type="ECO:0000256" key="6">
    <source>
        <dbReference type="ARBA" id="ARBA00022777"/>
    </source>
</evidence>
<dbReference type="EMBL" id="DS113306">
    <property type="protein sequence ID" value="EAY12204.1"/>
    <property type="molecule type" value="Genomic_DNA"/>
</dbReference>
<evidence type="ECO:0000313" key="13">
    <source>
        <dbReference type="Proteomes" id="UP000001542"/>
    </source>
</evidence>